<dbReference type="PROSITE" id="PS00411">
    <property type="entry name" value="KINESIN_MOTOR_1"/>
    <property type="match status" value="1"/>
</dbReference>
<keyword evidence="6 7" id="KW-0505">Motor protein</keyword>
<dbReference type="Gene3D" id="3.40.850.10">
    <property type="entry name" value="Kinesin motor domain"/>
    <property type="match status" value="1"/>
</dbReference>
<evidence type="ECO:0000256" key="5">
    <source>
        <dbReference type="ARBA" id="ARBA00023054"/>
    </source>
</evidence>
<keyword evidence="13" id="KW-1185">Reference proteome</keyword>
<dbReference type="PANTHER" id="PTHR47972:SF67">
    <property type="entry name" value="KINESIN MOTOR DOMAIN-CONTAINING PROTEIN"/>
    <property type="match status" value="1"/>
</dbReference>
<evidence type="ECO:0000256" key="7">
    <source>
        <dbReference type="PROSITE-ProRule" id="PRU00283"/>
    </source>
</evidence>
<feature type="coiled-coil region" evidence="8">
    <location>
        <begin position="435"/>
        <end position="473"/>
    </location>
</feature>
<dbReference type="EMBL" id="SMOL01000089">
    <property type="protein sequence ID" value="KAB2634174.1"/>
    <property type="molecule type" value="Genomic_DNA"/>
</dbReference>
<feature type="region of interest" description="Disordered" evidence="9">
    <location>
        <begin position="234"/>
        <end position="254"/>
    </location>
</feature>
<dbReference type="InterPro" id="IPR036872">
    <property type="entry name" value="CH_dom_sf"/>
</dbReference>
<dbReference type="GO" id="GO:0007018">
    <property type="term" value="P:microtubule-based movement"/>
    <property type="evidence" value="ECO:0007669"/>
    <property type="project" value="InterPro"/>
</dbReference>
<comment type="similarity">
    <text evidence="1">Belongs to the TRAFAC class myosin-kinesin ATPase superfamily. Kinesin family. KIN-14 subfamily.</text>
</comment>
<dbReference type="GO" id="GO:0005524">
    <property type="term" value="F:ATP binding"/>
    <property type="evidence" value="ECO:0007669"/>
    <property type="project" value="UniProtKB-UniRule"/>
</dbReference>
<keyword evidence="3 7" id="KW-0547">Nucleotide-binding</keyword>
<feature type="compositionally biased region" description="Low complexity" evidence="9">
    <location>
        <begin position="1262"/>
        <end position="1271"/>
    </location>
</feature>
<evidence type="ECO:0000256" key="3">
    <source>
        <dbReference type="ARBA" id="ARBA00022741"/>
    </source>
</evidence>
<dbReference type="AlphaFoldDB" id="A0A5N5IFS5"/>
<feature type="compositionally biased region" description="Basic and acidic residues" evidence="9">
    <location>
        <begin position="1002"/>
        <end position="1013"/>
    </location>
</feature>
<dbReference type="InterPro" id="IPR019821">
    <property type="entry name" value="Kinesin_motor_CS"/>
</dbReference>
<feature type="coiled-coil region" evidence="8">
    <location>
        <begin position="382"/>
        <end position="409"/>
    </location>
</feature>
<evidence type="ECO:0000256" key="2">
    <source>
        <dbReference type="ARBA" id="ARBA00022701"/>
    </source>
</evidence>
<keyword evidence="5 8" id="KW-0175">Coiled coil</keyword>
<dbReference type="Pfam" id="PF00307">
    <property type="entry name" value="CH"/>
    <property type="match status" value="1"/>
</dbReference>
<feature type="compositionally biased region" description="Basic and acidic residues" evidence="9">
    <location>
        <begin position="1031"/>
        <end position="1054"/>
    </location>
</feature>
<feature type="compositionally biased region" description="Basic and acidic residues" evidence="9">
    <location>
        <begin position="1121"/>
        <end position="1138"/>
    </location>
</feature>
<feature type="region of interest" description="Disordered" evidence="9">
    <location>
        <begin position="1"/>
        <end position="42"/>
    </location>
</feature>
<reference evidence="12 13" key="2">
    <citation type="submission" date="2019-11" db="EMBL/GenBank/DDBJ databases">
        <title>A de novo genome assembly of a pear dwarfing rootstock.</title>
        <authorList>
            <person name="Wang F."/>
            <person name="Wang J."/>
            <person name="Li S."/>
            <person name="Zhang Y."/>
            <person name="Fang M."/>
            <person name="Ma L."/>
            <person name="Zhao Y."/>
            <person name="Jiang S."/>
        </authorList>
    </citation>
    <scope>NUCLEOTIDE SEQUENCE [LARGE SCALE GENOMIC DNA]</scope>
    <source>
        <strain evidence="12">S2</strain>
        <tissue evidence="12">Leaf</tissue>
    </source>
</reference>
<dbReference type="SUPFAM" id="SSF52540">
    <property type="entry name" value="P-loop containing nucleoside triphosphate hydrolases"/>
    <property type="match status" value="1"/>
</dbReference>
<organism evidence="12 13">
    <name type="scientific">Pyrus ussuriensis x Pyrus communis</name>
    <dbReference type="NCBI Taxonomy" id="2448454"/>
    <lineage>
        <taxon>Eukaryota</taxon>
        <taxon>Viridiplantae</taxon>
        <taxon>Streptophyta</taxon>
        <taxon>Embryophyta</taxon>
        <taxon>Tracheophyta</taxon>
        <taxon>Spermatophyta</taxon>
        <taxon>Magnoliopsida</taxon>
        <taxon>eudicotyledons</taxon>
        <taxon>Gunneridae</taxon>
        <taxon>Pentapetalae</taxon>
        <taxon>rosids</taxon>
        <taxon>fabids</taxon>
        <taxon>Rosales</taxon>
        <taxon>Rosaceae</taxon>
        <taxon>Amygdaloideae</taxon>
        <taxon>Maleae</taxon>
        <taxon>Pyrus</taxon>
    </lineage>
</organism>
<dbReference type="InterPro" id="IPR027417">
    <property type="entry name" value="P-loop_NTPase"/>
</dbReference>
<comment type="caution">
    <text evidence="12">The sequence shown here is derived from an EMBL/GenBank/DDBJ whole genome shotgun (WGS) entry which is preliminary data.</text>
</comment>
<feature type="compositionally biased region" description="Low complexity" evidence="9">
    <location>
        <begin position="1228"/>
        <end position="1238"/>
    </location>
</feature>
<dbReference type="GO" id="GO:0003777">
    <property type="term" value="F:microtubule motor activity"/>
    <property type="evidence" value="ECO:0007669"/>
    <property type="project" value="InterPro"/>
</dbReference>
<dbReference type="InterPro" id="IPR001715">
    <property type="entry name" value="CH_dom"/>
</dbReference>
<dbReference type="Proteomes" id="UP000327157">
    <property type="component" value="Unassembled WGS sequence"/>
</dbReference>
<accession>A0A5N5IFS5</accession>
<dbReference type="FunFam" id="3.40.850.10:FF:000044">
    <property type="entry name" value="p-loop containing nucleoside triphosphate hydrolases superfamily protein"/>
    <property type="match status" value="1"/>
</dbReference>
<name>A0A5N5IFS5_9ROSA</name>
<evidence type="ECO:0000259" key="10">
    <source>
        <dbReference type="PROSITE" id="PS50021"/>
    </source>
</evidence>
<protein>
    <submittedName>
        <fullName evidence="12">Kinesin-4-like</fullName>
    </submittedName>
</protein>
<dbReference type="InterPro" id="IPR027640">
    <property type="entry name" value="Kinesin-like_fam"/>
</dbReference>
<proteinExistence type="inferred from homology"/>
<feature type="region of interest" description="Disordered" evidence="9">
    <location>
        <begin position="960"/>
        <end position="1174"/>
    </location>
</feature>
<dbReference type="GO" id="GO:0008017">
    <property type="term" value="F:microtubule binding"/>
    <property type="evidence" value="ECO:0007669"/>
    <property type="project" value="InterPro"/>
</dbReference>
<feature type="domain" description="Kinesin motor" evidence="11">
    <location>
        <begin position="561"/>
        <end position="905"/>
    </location>
</feature>
<evidence type="ECO:0000259" key="11">
    <source>
        <dbReference type="PROSITE" id="PS50067"/>
    </source>
</evidence>
<dbReference type="PROSITE" id="PS50021">
    <property type="entry name" value="CH"/>
    <property type="match status" value="1"/>
</dbReference>
<evidence type="ECO:0000313" key="12">
    <source>
        <dbReference type="EMBL" id="KAB2634174.1"/>
    </source>
</evidence>
<dbReference type="PANTHER" id="PTHR47972">
    <property type="entry name" value="KINESIN-LIKE PROTEIN KLP-3"/>
    <property type="match status" value="1"/>
</dbReference>
<dbReference type="SMART" id="SM00129">
    <property type="entry name" value="KISc"/>
    <property type="match status" value="1"/>
</dbReference>
<dbReference type="SUPFAM" id="SSF47576">
    <property type="entry name" value="Calponin-homology domain, CH-domain"/>
    <property type="match status" value="1"/>
</dbReference>
<dbReference type="OrthoDB" id="3176171at2759"/>
<evidence type="ECO:0000256" key="9">
    <source>
        <dbReference type="SAM" id="MobiDB-lite"/>
    </source>
</evidence>
<dbReference type="InterPro" id="IPR001752">
    <property type="entry name" value="Kinesin_motor_dom"/>
</dbReference>
<evidence type="ECO:0000256" key="4">
    <source>
        <dbReference type="ARBA" id="ARBA00022840"/>
    </source>
</evidence>
<keyword evidence="2" id="KW-0493">Microtubule</keyword>
<dbReference type="Pfam" id="PF00225">
    <property type="entry name" value="Kinesin"/>
    <property type="match status" value="1"/>
</dbReference>
<evidence type="ECO:0000256" key="8">
    <source>
        <dbReference type="SAM" id="Coils"/>
    </source>
</evidence>
<feature type="domain" description="Calponin-homology (CH)" evidence="10">
    <location>
        <begin position="48"/>
        <end position="156"/>
    </location>
</feature>
<feature type="region of interest" description="Disordered" evidence="9">
    <location>
        <begin position="1191"/>
        <end position="1277"/>
    </location>
</feature>
<dbReference type="Gene3D" id="1.10.418.10">
    <property type="entry name" value="Calponin-like domain"/>
    <property type="match status" value="1"/>
</dbReference>
<dbReference type="PRINTS" id="PR00380">
    <property type="entry name" value="KINESINHEAVY"/>
</dbReference>
<feature type="compositionally biased region" description="Polar residues" evidence="9">
    <location>
        <begin position="1194"/>
        <end position="1223"/>
    </location>
</feature>
<feature type="binding site" evidence="7">
    <location>
        <begin position="645"/>
        <end position="652"/>
    </location>
    <ligand>
        <name>ATP</name>
        <dbReference type="ChEBI" id="CHEBI:30616"/>
    </ligand>
</feature>
<feature type="compositionally biased region" description="Basic and acidic residues" evidence="9">
    <location>
        <begin position="1062"/>
        <end position="1095"/>
    </location>
</feature>
<feature type="compositionally biased region" description="Polar residues" evidence="9">
    <location>
        <begin position="28"/>
        <end position="42"/>
    </location>
</feature>
<evidence type="ECO:0000256" key="6">
    <source>
        <dbReference type="ARBA" id="ARBA00023175"/>
    </source>
</evidence>
<reference evidence="12 13" key="1">
    <citation type="submission" date="2019-09" db="EMBL/GenBank/DDBJ databases">
        <authorList>
            <person name="Ou C."/>
        </authorList>
    </citation>
    <scope>NUCLEOTIDE SEQUENCE [LARGE SCALE GENOMIC DNA]</scope>
    <source>
        <strain evidence="12">S2</strain>
        <tissue evidence="12">Leaf</tissue>
    </source>
</reference>
<dbReference type="PROSITE" id="PS50067">
    <property type="entry name" value="KINESIN_MOTOR_2"/>
    <property type="match status" value="1"/>
</dbReference>
<dbReference type="GO" id="GO:0005874">
    <property type="term" value="C:microtubule"/>
    <property type="evidence" value="ECO:0007669"/>
    <property type="project" value="UniProtKB-KW"/>
</dbReference>
<evidence type="ECO:0000313" key="13">
    <source>
        <dbReference type="Proteomes" id="UP000327157"/>
    </source>
</evidence>
<evidence type="ECO:0000256" key="1">
    <source>
        <dbReference type="ARBA" id="ARBA00010899"/>
    </source>
</evidence>
<feature type="compositionally biased region" description="Acidic residues" evidence="9">
    <location>
        <begin position="1145"/>
        <end position="1157"/>
    </location>
</feature>
<feature type="compositionally biased region" description="Basic and acidic residues" evidence="9">
    <location>
        <begin position="7"/>
        <end position="25"/>
    </location>
</feature>
<gene>
    <name evidence="12" type="ORF">D8674_040824</name>
</gene>
<feature type="compositionally biased region" description="Polar residues" evidence="9">
    <location>
        <begin position="1244"/>
        <end position="1255"/>
    </location>
</feature>
<keyword evidence="4 7" id="KW-0067">ATP-binding</keyword>
<sequence length="1277" mass="142743">MNTQLESQKDENGGSKSHKDEKEGFENLNGTSTANADPAESFSSTVEDNQILSLVEWLNFIVPYLRLPLDATEEELRACLIDGTVLCRILNKLCPGSVEMGGSSDPGFANVKRFLVAVDELGFPRFDLIDLEQICSDWMDCPVPIFGMGNISLWFLTIFFLHLTSLYQLMVWDKIAGISGTSLQCLGALKSSFDFGFWGENSKHLTRTGSDLLEIESLKGIDRSRGDISKFGQQCTQNREETQGNSVDSTSQVTDPSADLVHHIGQQLKQGSFVDFSDAKILESVKSSSLDNASTRALFNVGNKILDDSIDRNNGDVPHCVAYLLRKVMQVIEQRFANQAVNLRIQNNIYKAREEKFLLKIKVLETLASGTTEENEVVLKQLQNIKLEKFDIEEQKKLEEEDAVRLKEEKYHRDSEISTLKQELELATSRHESYCQKLEANAKEAKLQLERKLRELESILTDSKQNQKELEASLENESGRWKNKERTYQSFVTYQSGALQELSGALESTRHEILKTKRSYSEDFNYLGLKLKGLTDAAEKYHAVLDENRKLYNEVQDLKGNIRVYCRIRPFLPGQSQKQTTIEYVGENGDLVIANPSKQGKDSRRLFKFNKVFGPAATQEDVYLDTQPLIRSVLDGYNVCIFAYGQTGSGKTYTMTGPSVSSTDDWGVNYRALNDLFQISQSREHSIAYEVGVQMVEIYNEQVRDLLSSEGPQKRYPSSVNLYLVSFNLHTLGIWNTTQPNGLAVPDASMHPVNSTADVLKLMNIGLMNRAVGATALNERSSRSHSVLTVHVRGVDLKSDTSMRGSLHLVDLAGSERVDRSEATGDRLREAQHINKSLSALGDVIFALAQKSSHVPYRNSKLTQVLQSSLGGQAKTLMFVQLNPDVQSFAETTSTLKFAERVSGVELGAARSNKEGRYVRELMEQVASFRDTIAKKDEEIERLLRVNSNGLHRGMSSLRYASSSPRRHSIGSPRLSQKSPGRRGSGYYSDKRSEVSSQLSTDDFRNRREDFPRSKNGGEANDSEGSSQSMDDFRHHKEHMPQSKHEGEAKHSEDSSQQSADNFRDNKEHSPRLKQRGETKNSEAGSDKSLDDFRNHKGHSTQPKYGGGGKHSEGSSEQSIDDFRHHKEHSTQQKRGDESSQNITEDFELVGFGEEDSGERLSDISDGGLSMGTETEGSMASFMEFTLFPDVTKPTESTNAGNTEVMKTQTENAQGEKTPSQRTVRFAPSKLPKPSPKLAETKATRTSVIRSSSKVLPSPWKSTAGSSSSVRSSKRWH</sequence>
<dbReference type="InterPro" id="IPR036961">
    <property type="entry name" value="Kinesin_motor_dom_sf"/>
</dbReference>